<dbReference type="Ensembl" id="ENSACIT00000019201.1">
    <property type="protein sequence ID" value="ENSACIP00000018697.1"/>
    <property type="gene ID" value="ENSACIG00000014577.1"/>
</dbReference>
<dbReference type="OMA" id="YCALRVT"/>
<proteinExistence type="predicted"/>
<evidence type="ECO:0000256" key="2">
    <source>
        <dbReference type="ARBA" id="ARBA00023130"/>
    </source>
</evidence>
<feature type="chain" id="PRO_5018525280" description="Ig-like domain-containing protein" evidence="6">
    <location>
        <begin position="40"/>
        <end position="133"/>
    </location>
</feature>
<feature type="domain" description="Ig-like" evidence="7">
    <location>
        <begin position="36"/>
        <end position="133"/>
    </location>
</feature>
<dbReference type="InterPro" id="IPR013783">
    <property type="entry name" value="Ig-like_fold"/>
</dbReference>
<dbReference type="AlphaFoldDB" id="A0A3Q0S777"/>
<evidence type="ECO:0000256" key="6">
    <source>
        <dbReference type="SAM" id="SignalP"/>
    </source>
</evidence>
<evidence type="ECO:0000259" key="7">
    <source>
        <dbReference type="PROSITE" id="PS50835"/>
    </source>
</evidence>
<accession>A0A3Q0S777</accession>
<dbReference type="Gene3D" id="2.60.40.10">
    <property type="entry name" value="Immunoglobulins"/>
    <property type="match status" value="1"/>
</dbReference>
<keyword evidence="5" id="KW-0391">Immunity</keyword>
<evidence type="ECO:0000256" key="5">
    <source>
        <dbReference type="ARBA" id="ARBA00043266"/>
    </source>
</evidence>
<name>A0A3Q0S777_AMPCI</name>
<reference evidence="8" key="2">
    <citation type="submission" date="2025-09" db="UniProtKB">
        <authorList>
            <consortium name="Ensembl"/>
        </authorList>
    </citation>
    <scope>IDENTIFICATION</scope>
</reference>
<keyword evidence="4" id="KW-0393">Immunoglobulin domain</keyword>
<evidence type="ECO:0000256" key="4">
    <source>
        <dbReference type="ARBA" id="ARBA00023319"/>
    </source>
</evidence>
<keyword evidence="5" id="KW-1279">T cell receptor</keyword>
<dbReference type="InterPro" id="IPR051287">
    <property type="entry name" value="TCR_variable_region"/>
</dbReference>
<dbReference type="GeneTree" id="ENSGT01000000214796"/>
<evidence type="ECO:0000256" key="3">
    <source>
        <dbReference type="ARBA" id="ARBA00023170"/>
    </source>
</evidence>
<reference evidence="8" key="1">
    <citation type="submission" date="2025-08" db="UniProtKB">
        <authorList>
            <consortium name="Ensembl"/>
        </authorList>
    </citation>
    <scope>IDENTIFICATION</scope>
</reference>
<dbReference type="PROSITE" id="PS50835">
    <property type="entry name" value="IG_LIKE"/>
    <property type="match status" value="1"/>
</dbReference>
<keyword evidence="2" id="KW-1064">Adaptive immunity</keyword>
<keyword evidence="9" id="KW-1185">Reference proteome</keyword>
<dbReference type="GO" id="GO:0042101">
    <property type="term" value="C:T cell receptor complex"/>
    <property type="evidence" value="ECO:0007669"/>
    <property type="project" value="UniProtKB-KW"/>
</dbReference>
<dbReference type="PANTHER" id="PTHR19367:SF18">
    <property type="entry name" value="T CELL RECEPTOR ALPHA VARIABLE 16"/>
    <property type="match status" value="1"/>
</dbReference>
<dbReference type="SMART" id="SM00406">
    <property type="entry name" value="IGv"/>
    <property type="match status" value="1"/>
</dbReference>
<evidence type="ECO:0000313" key="9">
    <source>
        <dbReference type="Proteomes" id="UP000261340"/>
    </source>
</evidence>
<dbReference type="Pfam" id="PF07686">
    <property type="entry name" value="V-set"/>
    <property type="match status" value="1"/>
</dbReference>
<dbReference type="InterPro" id="IPR003599">
    <property type="entry name" value="Ig_sub"/>
</dbReference>
<feature type="signal peptide" evidence="6">
    <location>
        <begin position="1"/>
        <end position="39"/>
    </location>
</feature>
<sequence>MILPSRIQQSHGSFGSHVICQVNCISLLFFFLCPGPTAGDTISPQQAEVTETGQPVTLTCSYQIASARVVYWYSHHSDLHAPQFILLRVSGGGNQYIPDDRYGVETTDTSTTLTIKALTLADTALYYCALETQ</sequence>
<organism evidence="8 9">
    <name type="scientific">Amphilophus citrinellus</name>
    <name type="common">Midas cichlid</name>
    <name type="synonym">Cichlasoma citrinellum</name>
    <dbReference type="NCBI Taxonomy" id="61819"/>
    <lineage>
        <taxon>Eukaryota</taxon>
        <taxon>Metazoa</taxon>
        <taxon>Chordata</taxon>
        <taxon>Craniata</taxon>
        <taxon>Vertebrata</taxon>
        <taxon>Euteleostomi</taxon>
        <taxon>Actinopterygii</taxon>
        <taxon>Neopterygii</taxon>
        <taxon>Teleostei</taxon>
        <taxon>Neoteleostei</taxon>
        <taxon>Acanthomorphata</taxon>
        <taxon>Ovalentaria</taxon>
        <taxon>Cichlomorphae</taxon>
        <taxon>Cichliformes</taxon>
        <taxon>Cichlidae</taxon>
        <taxon>New World cichlids</taxon>
        <taxon>Cichlasomatinae</taxon>
        <taxon>Heroini</taxon>
        <taxon>Amphilophus</taxon>
    </lineage>
</organism>
<evidence type="ECO:0000313" key="8">
    <source>
        <dbReference type="Ensembl" id="ENSACIP00000018697.1"/>
    </source>
</evidence>
<dbReference type="SMART" id="SM00409">
    <property type="entry name" value="IG"/>
    <property type="match status" value="1"/>
</dbReference>
<evidence type="ECO:0000256" key="1">
    <source>
        <dbReference type="ARBA" id="ARBA00022729"/>
    </source>
</evidence>
<keyword evidence="3" id="KW-0675">Receptor</keyword>
<dbReference type="STRING" id="61819.ENSACIP00000018697"/>
<dbReference type="Proteomes" id="UP000261340">
    <property type="component" value="Unplaced"/>
</dbReference>
<dbReference type="InterPro" id="IPR007110">
    <property type="entry name" value="Ig-like_dom"/>
</dbReference>
<protein>
    <recommendedName>
        <fullName evidence="7">Ig-like domain-containing protein</fullName>
    </recommendedName>
</protein>
<dbReference type="InterPro" id="IPR013106">
    <property type="entry name" value="Ig_V-set"/>
</dbReference>
<dbReference type="PANTHER" id="PTHR19367">
    <property type="entry name" value="T-CELL RECEPTOR ALPHA CHAIN V REGION"/>
    <property type="match status" value="1"/>
</dbReference>
<dbReference type="SUPFAM" id="SSF48726">
    <property type="entry name" value="Immunoglobulin"/>
    <property type="match status" value="1"/>
</dbReference>
<dbReference type="InterPro" id="IPR036179">
    <property type="entry name" value="Ig-like_dom_sf"/>
</dbReference>
<keyword evidence="1 6" id="KW-0732">Signal</keyword>
<dbReference type="GO" id="GO:0002250">
    <property type="term" value="P:adaptive immune response"/>
    <property type="evidence" value="ECO:0007669"/>
    <property type="project" value="UniProtKB-KW"/>
</dbReference>